<gene>
    <name evidence="3" type="ORF">B7R22_06175</name>
</gene>
<feature type="domain" description="SseB protein N-terminal" evidence="2">
    <location>
        <begin position="64"/>
        <end position="174"/>
    </location>
</feature>
<dbReference type="AlphaFoldDB" id="A0A3E0W111"/>
<organism evidence="3 4">
    <name type="scientific">Subtercola boreus</name>
    <dbReference type="NCBI Taxonomy" id="120213"/>
    <lineage>
        <taxon>Bacteria</taxon>
        <taxon>Bacillati</taxon>
        <taxon>Actinomycetota</taxon>
        <taxon>Actinomycetes</taxon>
        <taxon>Micrococcales</taxon>
        <taxon>Microbacteriaceae</taxon>
        <taxon>Subtercola</taxon>
    </lineage>
</organism>
<reference evidence="3 4" key="1">
    <citation type="submission" date="2017-04" db="EMBL/GenBank/DDBJ databases">
        <title>Comparative genome analysis of Subtercola boreus.</title>
        <authorList>
            <person name="Cho Y.-J."/>
            <person name="Cho A."/>
            <person name="Kim O.-S."/>
            <person name="Lee J.-I."/>
        </authorList>
    </citation>
    <scope>NUCLEOTIDE SEQUENCE [LARGE SCALE GENOMIC DNA]</scope>
    <source>
        <strain evidence="3 4">P27479</strain>
    </source>
</reference>
<name>A0A3E0W111_9MICO</name>
<dbReference type="RefSeq" id="WP_253258911.1">
    <property type="nucleotide sequence ID" value="NZ_NBXB01000018.1"/>
</dbReference>
<proteinExistence type="predicted"/>
<accession>A0A3E0W111</accession>
<dbReference type="Proteomes" id="UP000256541">
    <property type="component" value="Unassembled WGS sequence"/>
</dbReference>
<evidence type="ECO:0000259" key="2">
    <source>
        <dbReference type="Pfam" id="PF07179"/>
    </source>
</evidence>
<feature type="region of interest" description="Disordered" evidence="1">
    <location>
        <begin position="1"/>
        <end position="27"/>
    </location>
</feature>
<comment type="caution">
    <text evidence="3">The sequence shown here is derived from an EMBL/GenBank/DDBJ whole genome shotgun (WGS) entry which is preliminary data.</text>
</comment>
<dbReference type="EMBL" id="NBXB01000018">
    <property type="protein sequence ID" value="RFA15670.1"/>
    <property type="molecule type" value="Genomic_DNA"/>
</dbReference>
<evidence type="ECO:0000313" key="4">
    <source>
        <dbReference type="Proteomes" id="UP000256541"/>
    </source>
</evidence>
<dbReference type="Pfam" id="PF07179">
    <property type="entry name" value="SseB"/>
    <property type="match status" value="1"/>
</dbReference>
<dbReference type="InterPro" id="IPR009839">
    <property type="entry name" value="SseB_N"/>
</dbReference>
<sequence>MTDALTPADSAGQPWAGRTFASHPTTFAGDDGAAPELLVTALNRFHALAGSPLTAEASSDLLSAQAAVIEAVRDARLLVPLLAHAGETGIDEHGRTVDKTQELSIVTVKAPDGRAVQPAFTSTEAMARWNPKARPIPTAARRVALAAASEGTDLIILDPTSPTEFVLRRPAVWAIAQATPWVSPLGDTGVAEAFARSLTGKRDIQSLHLRAGDPGARLVGTEVIVELTLVPGLDRDRLAALIAALQQNWSDSEIIAGAVDSLSLKLLQGS</sequence>
<protein>
    <recommendedName>
        <fullName evidence="2">SseB protein N-terminal domain-containing protein</fullName>
    </recommendedName>
</protein>
<evidence type="ECO:0000313" key="3">
    <source>
        <dbReference type="EMBL" id="RFA15670.1"/>
    </source>
</evidence>
<evidence type="ECO:0000256" key="1">
    <source>
        <dbReference type="SAM" id="MobiDB-lite"/>
    </source>
</evidence>